<dbReference type="InterPro" id="IPR052984">
    <property type="entry name" value="UPF0421"/>
</dbReference>
<dbReference type="InterPro" id="IPR010343">
    <property type="entry name" value="ArAE_1"/>
</dbReference>
<dbReference type="PANTHER" id="PTHR40064">
    <property type="entry name" value="MEMBRANE PROTEIN-RELATED"/>
    <property type="match status" value="1"/>
</dbReference>
<evidence type="ECO:0000259" key="7">
    <source>
        <dbReference type="Pfam" id="PF11728"/>
    </source>
</evidence>
<keyword evidence="3 6" id="KW-0812">Transmembrane</keyword>
<comment type="caution">
    <text evidence="8">The sequence shown here is derived from an EMBL/GenBank/DDBJ whole genome shotgun (WGS) entry which is preliminary data.</text>
</comment>
<proteinExistence type="predicted"/>
<accession>A0ABN0XEZ8</accession>
<organism evidence="8 9">
    <name type="scientific">Alkalibacterium iburiense</name>
    <dbReference type="NCBI Taxonomy" id="290589"/>
    <lineage>
        <taxon>Bacteria</taxon>
        <taxon>Bacillati</taxon>
        <taxon>Bacillota</taxon>
        <taxon>Bacilli</taxon>
        <taxon>Lactobacillales</taxon>
        <taxon>Carnobacteriaceae</taxon>
        <taxon>Alkalibacterium</taxon>
    </lineage>
</organism>
<dbReference type="Pfam" id="PF06081">
    <property type="entry name" value="ArAE_1"/>
    <property type="match status" value="1"/>
</dbReference>
<keyword evidence="4 6" id="KW-1133">Transmembrane helix</keyword>
<evidence type="ECO:0000256" key="2">
    <source>
        <dbReference type="ARBA" id="ARBA00022475"/>
    </source>
</evidence>
<comment type="subcellular location">
    <subcellularLocation>
        <location evidence="1">Cell membrane</location>
        <topology evidence="1">Multi-pass membrane protein</topology>
    </subcellularLocation>
</comment>
<evidence type="ECO:0000256" key="6">
    <source>
        <dbReference type="SAM" id="Phobius"/>
    </source>
</evidence>
<evidence type="ECO:0000313" key="9">
    <source>
        <dbReference type="Proteomes" id="UP001501166"/>
    </source>
</evidence>
<dbReference type="Gene3D" id="1.20.120.940">
    <property type="entry name" value="Putative aromatic acid exporter, C-terminal domain"/>
    <property type="match status" value="1"/>
</dbReference>
<keyword evidence="9" id="KW-1185">Reference proteome</keyword>
<evidence type="ECO:0000256" key="3">
    <source>
        <dbReference type="ARBA" id="ARBA00022692"/>
    </source>
</evidence>
<evidence type="ECO:0000256" key="5">
    <source>
        <dbReference type="ARBA" id="ARBA00023136"/>
    </source>
</evidence>
<dbReference type="Pfam" id="PF11728">
    <property type="entry name" value="ArAE_1_C"/>
    <property type="match status" value="1"/>
</dbReference>
<evidence type="ECO:0000256" key="4">
    <source>
        <dbReference type="ARBA" id="ARBA00022989"/>
    </source>
</evidence>
<evidence type="ECO:0000256" key="1">
    <source>
        <dbReference type="ARBA" id="ARBA00004651"/>
    </source>
</evidence>
<sequence length="318" mass="36913">MKLSEKTLKIVLSTSLSILIAQFLQLENPLAAGIIAILSVLDTKKESLMTASARILSTIVAFIIATIVFYFMGFTVLAFGVYLFIYVPVAYRFHLEDGIAPCSVLVTHFMIAESTSMYWQVNGLLLMTIGAIMAVGFNLWMPSQKQVLDQKIEEIEEGMRTILHYLSVQLLEKTENEQLNNHIRQVHTLLINAEERALTEYNNQLLNKDNYYIKYVRMRRNQLDIMKKMARDVCNIQLRIDQNARLAQVFEDISLQFHETNTGIELLQNLALLYKEFRQSPLPQTRDEFESRAILFQLLNDIDRFLQLKKEFYLEQNK</sequence>
<reference evidence="8 9" key="1">
    <citation type="journal article" date="2019" name="Int. J. Syst. Evol. Microbiol.">
        <title>The Global Catalogue of Microorganisms (GCM) 10K type strain sequencing project: providing services to taxonomists for standard genome sequencing and annotation.</title>
        <authorList>
            <consortium name="The Broad Institute Genomics Platform"/>
            <consortium name="The Broad Institute Genome Sequencing Center for Infectious Disease"/>
            <person name="Wu L."/>
            <person name="Ma J."/>
        </authorList>
    </citation>
    <scope>NUCLEOTIDE SEQUENCE [LARGE SCALE GENOMIC DNA]</scope>
    <source>
        <strain evidence="8 9">JCM 12662</strain>
    </source>
</reference>
<keyword evidence="5 6" id="KW-0472">Membrane</keyword>
<dbReference type="EMBL" id="BAAACW010000085">
    <property type="protein sequence ID" value="GAA0362485.1"/>
    <property type="molecule type" value="Genomic_DNA"/>
</dbReference>
<dbReference type="PANTHER" id="PTHR40064:SF1">
    <property type="entry name" value="MEMBRANE PROTEIN"/>
    <property type="match status" value="1"/>
</dbReference>
<dbReference type="Proteomes" id="UP001501166">
    <property type="component" value="Unassembled WGS sequence"/>
</dbReference>
<feature type="domain" description="Putative aromatic acid exporter C-terminal" evidence="7">
    <location>
        <begin position="147"/>
        <end position="310"/>
    </location>
</feature>
<keyword evidence="2" id="KW-1003">Cell membrane</keyword>
<dbReference type="InterPro" id="IPR021062">
    <property type="entry name" value="ArAE_1_C"/>
</dbReference>
<feature type="transmembrane region" description="Helical" evidence="6">
    <location>
        <begin position="53"/>
        <end position="85"/>
    </location>
</feature>
<protein>
    <submittedName>
        <fullName evidence="8">Aromatic acid exporter family protein</fullName>
    </submittedName>
</protein>
<dbReference type="RefSeq" id="WP_343755059.1">
    <property type="nucleotide sequence ID" value="NZ_BAAACW010000085.1"/>
</dbReference>
<evidence type="ECO:0000313" key="8">
    <source>
        <dbReference type="EMBL" id="GAA0362485.1"/>
    </source>
</evidence>
<feature type="transmembrane region" description="Helical" evidence="6">
    <location>
        <begin position="117"/>
        <end position="141"/>
    </location>
</feature>
<gene>
    <name evidence="8" type="ORF">GCM10008932_13840</name>
</gene>
<name>A0ABN0XEZ8_9LACT</name>
<dbReference type="InterPro" id="IPR038323">
    <property type="entry name" value="ArAE_1_C_sf"/>
</dbReference>